<sequence>MHLDLELQFLKKHSDLYDVKQSDREMVYYYLKLQMREYVISEVGRQFKARDRLKINRRINDAEIIKFEGIEIAGCTITGLAKYCGLISALMPTIMLTEEATKTREANVATVMFHSLR</sequence>
<evidence type="ECO:0000313" key="2">
    <source>
        <dbReference type="Proteomes" id="UP000801864"/>
    </source>
</evidence>
<name>A0A9P4XA85_9HYPO</name>
<keyword evidence="2" id="KW-1185">Reference proteome</keyword>
<gene>
    <name evidence="1" type="ORF">CFAM422_009721</name>
</gene>
<organism evidence="1 2">
    <name type="scientific">Trichoderma lentiforme</name>
    <dbReference type="NCBI Taxonomy" id="1567552"/>
    <lineage>
        <taxon>Eukaryota</taxon>
        <taxon>Fungi</taxon>
        <taxon>Dikarya</taxon>
        <taxon>Ascomycota</taxon>
        <taxon>Pezizomycotina</taxon>
        <taxon>Sordariomycetes</taxon>
        <taxon>Hypocreomycetidae</taxon>
        <taxon>Hypocreales</taxon>
        <taxon>Hypocreaceae</taxon>
        <taxon>Trichoderma</taxon>
    </lineage>
</organism>
<protein>
    <submittedName>
        <fullName evidence="1">Uncharacterized protein</fullName>
    </submittedName>
</protein>
<comment type="caution">
    <text evidence="1">The sequence shown here is derived from an EMBL/GenBank/DDBJ whole genome shotgun (WGS) entry which is preliminary data.</text>
</comment>
<evidence type="ECO:0000313" key="1">
    <source>
        <dbReference type="EMBL" id="KAF3065696.1"/>
    </source>
</evidence>
<dbReference type="Proteomes" id="UP000801864">
    <property type="component" value="Unassembled WGS sequence"/>
</dbReference>
<reference evidence="1 2" key="1">
    <citation type="submission" date="2018-06" db="EMBL/GenBank/DDBJ databases">
        <title>Genome analysis of cellulolytic fungus Trichoderma lentiforme CFAM-422.</title>
        <authorList>
            <person name="Steindorff A.S."/>
            <person name="Formighieri E.F."/>
            <person name="Midorikawa G.E.O."/>
            <person name="Tamietti M.S."/>
            <person name="Ramos E.Z."/>
            <person name="Silva A.S."/>
            <person name="Bon E.P.S."/>
            <person name="Mendes T.D."/>
            <person name="Damaso M.C.T."/>
            <person name="Favaro L.C.L."/>
        </authorList>
    </citation>
    <scope>NUCLEOTIDE SEQUENCE [LARGE SCALE GENOMIC DNA]</scope>
    <source>
        <strain evidence="1 2">CFAM-422</strain>
    </source>
</reference>
<dbReference type="EMBL" id="QLNT01000018">
    <property type="protein sequence ID" value="KAF3065696.1"/>
    <property type="molecule type" value="Genomic_DNA"/>
</dbReference>
<dbReference type="AlphaFoldDB" id="A0A9P4XA85"/>
<accession>A0A9P4XA85</accession>
<proteinExistence type="predicted"/>